<evidence type="ECO:0000256" key="4">
    <source>
        <dbReference type="ARBA" id="ARBA00023002"/>
    </source>
</evidence>
<feature type="binding site" evidence="6">
    <location>
        <position position="233"/>
    </location>
    <ligand>
        <name>Ca(2+)</name>
        <dbReference type="ChEBI" id="CHEBI:29108"/>
        <label>2</label>
    </ligand>
</feature>
<dbReference type="Pfam" id="PF00141">
    <property type="entry name" value="peroxidase"/>
    <property type="match status" value="1"/>
</dbReference>
<dbReference type="Gene3D" id="1.10.420.10">
    <property type="entry name" value="Peroxidase, domain 2"/>
    <property type="match status" value="1"/>
</dbReference>
<dbReference type="InterPro" id="IPR001621">
    <property type="entry name" value="Ligninase"/>
</dbReference>
<protein>
    <recommendedName>
        <fullName evidence="9">Peroxidase</fullName>
        <ecNumber evidence="9">1.11.1.-</ecNumber>
    </recommendedName>
</protein>
<comment type="similarity">
    <text evidence="1 9">Belongs to the peroxidase family. Ligninase subfamily.</text>
</comment>
<dbReference type="PANTHER" id="PTHR31356:SF66">
    <property type="entry name" value="CATALASE-PEROXIDASE"/>
    <property type="match status" value="1"/>
</dbReference>
<feature type="domain" description="Plant heme peroxidase family profile" evidence="10">
    <location>
        <begin position="100"/>
        <end position="305"/>
    </location>
</feature>
<keyword evidence="9" id="KW-0732">Signal</keyword>
<evidence type="ECO:0000313" key="11">
    <source>
        <dbReference type="EMBL" id="TVY83231.1"/>
    </source>
</evidence>
<keyword evidence="6" id="KW-0408">Iron</keyword>
<dbReference type="SUPFAM" id="SSF48113">
    <property type="entry name" value="Heme-dependent peroxidases"/>
    <property type="match status" value="1"/>
</dbReference>
<feature type="binding site" evidence="6">
    <location>
        <position position="214"/>
    </location>
    <ligand>
        <name>Ca(2+)</name>
        <dbReference type="ChEBI" id="CHEBI:29108"/>
        <label>2</label>
    </ligand>
</feature>
<feature type="site" description="Transition state stabilizer" evidence="7">
    <location>
        <position position="84"/>
    </location>
</feature>
<evidence type="ECO:0000256" key="6">
    <source>
        <dbReference type="PIRSR" id="PIRSR601621-2"/>
    </source>
</evidence>
<reference evidence="11 12" key="1">
    <citation type="submission" date="2018-05" db="EMBL/GenBank/DDBJ databases">
        <title>Genome sequencing and assembly of the regulated plant pathogen Lachnellula willkommii and related sister species for the development of diagnostic species identification markers.</title>
        <authorList>
            <person name="Giroux E."/>
            <person name="Bilodeau G."/>
        </authorList>
    </citation>
    <scope>NUCLEOTIDE SEQUENCE [LARGE SCALE GENOMIC DNA]</scope>
    <source>
        <strain evidence="11 12">CBS 268.59</strain>
    </source>
</reference>
<keyword evidence="8" id="KW-1015">Disulfide bond</keyword>
<comment type="cofactor">
    <cofactor evidence="6">
        <name>heme b</name>
        <dbReference type="ChEBI" id="CHEBI:60344"/>
    </cofactor>
    <text evidence="6">Binds 1 heme b (iron(II)-protoporphyrin IX) group per subunit.</text>
</comment>
<dbReference type="PRINTS" id="PR00462">
    <property type="entry name" value="LIGNINASE"/>
</dbReference>
<feature type="disulfide bond" evidence="8">
    <location>
        <begin position="75"/>
        <end position="158"/>
    </location>
</feature>
<evidence type="ECO:0000256" key="8">
    <source>
        <dbReference type="PIRSR" id="PIRSR601621-4"/>
    </source>
</evidence>
<feature type="binding site" evidence="6">
    <location>
        <position position="238"/>
    </location>
    <ligand>
        <name>Ca(2+)</name>
        <dbReference type="ChEBI" id="CHEBI:29108"/>
        <label>2</label>
    </ligand>
</feature>
<evidence type="ECO:0000256" key="9">
    <source>
        <dbReference type="RuleBase" id="RU363051"/>
    </source>
</evidence>
<evidence type="ECO:0000259" key="10">
    <source>
        <dbReference type="PROSITE" id="PS50873"/>
    </source>
</evidence>
<dbReference type="GO" id="GO:0000302">
    <property type="term" value="P:response to reactive oxygen species"/>
    <property type="evidence" value="ECO:0007669"/>
    <property type="project" value="TreeGrafter"/>
</dbReference>
<feature type="signal peptide" evidence="9">
    <location>
        <begin position="1"/>
        <end position="19"/>
    </location>
</feature>
<dbReference type="OrthoDB" id="2113341at2759"/>
<feature type="binding site" evidence="6">
    <location>
        <position position="104"/>
    </location>
    <ligand>
        <name>Ca(2+)</name>
        <dbReference type="ChEBI" id="CHEBI:29108"/>
        <label>1</label>
    </ligand>
</feature>
<feature type="binding site" evidence="6">
    <location>
        <position position="231"/>
    </location>
    <ligand>
        <name>Ca(2+)</name>
        <dbReference type="ChEBI" id="CHEBI:29108"/>
        <label>2</label>
    </ligand>
</feature>
<evidence type="ECO:0000256" key="5">
    <source>
        <dbReference type="ARBA" id="ARBA00023180"/>
    </source>
</evidence>
<dbReference type="PROSITE" id="PS50873">
    <property type="entry name" value="PEROXIDASE_4"/>
    <property type="match status" value="1"/>
</dbReference>
<sequence>MLLTKLAVILTAGAFLASAINLGEYGKKAYGAVKRSLPDSETIKPRQNTVACPAVWTAVASELSTLFLNTTDSLCIDDARAAIRAAFRDCGAWNITSPGGCDGSLILAADELTRPENNGLQAYGAKILAITQKYQAIDSSITAADMIQFASSVTIVTCPLGPRVKTYVGRNDSSIPAVKGHLPNANASAASLIALFAQKGINAAEIIAFIGAHSSSKQFFVNETLAGAPQDSTPGEWDVDFYAETISKPTGVFVFDSDASLAVDPRTSATFSGFVGKQKKWDGAFIAAMTKLSLLGVPEGSANLIDCTSMVPTTRPVPRDVKRATFQ</sequence>
<proteinExistence type="inferred from homology"/>
<dbReference type="Proteomes" id="UP000469558">
    <property type="component" value="Unassembled WGS sequence"/>
</dbReference>
<dbReference type="GO" id="GO:0020037">
    <property type="term" value="F:heme binding"/>
    <property type="evidence" value="ECO:0007669"/>
    <property type="project" value="UniProtKB-UniRule"/>
</dbReference>
<dbReference type="InterPro" id="IPR044831">
    <property type="entry name" value="Ccp1-like"/>
</dbReference>
<dbReference type="GO" id="GO:0046872">
    <property type="term" value="F:metal ion binding"/>
    <property type="evidence" value="ECO:0007669"/>
    <property type="project" value="UniProtKB-UniRule"/>
</dbReference>
<dbReference type="GO" id="GO:0004601">
    <property type="term" value="F:peroxidase activity"/>
    <property type="evidence" value="ECO:0007669"/>
    <property type="project" value="UniProtKB-KW"/>
</dbReference>
<keyword evidence="2 9" id="KW-0575">Peroxidase</keyword>
<evidence type="ECO:0000256" key="2">
    <source>
        <dbReference type="ARBA" id="ARBA00022559"/>
    </source>
</evidence>
<evidence type="ECO:0000256" key="7">
    <source>
        <dbReference type="PIRSR" id="PIRSR601621-3"/>
    </source>
</evidence>
<keyword evidence="6 9" id="KW-0479">Metal-binding</keyword>
<evidence type="ECO:0000256" key="3">
    <source>
        <dbReference type="ARBA" id="ARBA00022617"/>
    </source>
</evidence>
<organism evidence="11 12">
    <name type="scientific">Lachnellula suecica</name>
    <dbReference type="NCBI Taxonomy" id="602035"/>
    <lineage>
        <taxon>Eukaryota</taxon>
        <taxon>Fungi</taxon>
        <taxon>Dikarya</taxon>
        <taxon>Ascomycota</taxon>
        <taxon>Pezizomycotina</taxon>
        <taxon>Leotiomycetes</taxon>
        <taxon>Helotiales</taxon>
        <taxon>Lachnaceae</taxon>
        <taxon>Lachnellula</taxon>
    </lineage>
</organism>
<dbReference type="EMBL" id="QGMK01000214">
    <property type="protein sequence ID" value="TVY83231.1"/>
    <property type="molecule type" value="Genomic_DNA"/>
</dbReference>
<name>A0A8T9CCE6_9HELO</name>
<keyword evidence="12" id="KW-1185">Reference proteome</keyword>
<dbReference type="PRINTS" id="PR00458">
    <property type="entry name" value="PEROXIDASE"/>
</dbReference>
<gene>
    <name evidence="11" type="primary">MNP1_0</name>
    <name evidence="11" type="ORF">LSUE1_G001190</name>
</gene>
<feature type="binding site" evidence="6">
    <location>
        <position position="89"/>
    </location>
    <ligand>
        <name>Ca(2+)</name>
        <dbReference type="ChEBI" id="CHEBI:29108"/>
        <label>1</label>
    </ligand>
</feature>
<evidence type="ECO:0000256" key="1">
    <source>
        <dbReference type="ARBA" id="ARBA00006089"/>
    </source>
</evidence>
<dbReference type="Gene3D" id="1.10.520.10">
    <property type="match status" value="1"/>
</dbReference>
<comment type="caution">
    <text evidence="11">The sequence shown here is derived from an EMBL/GenBank/DDBJ whole genome shotgun (WGS) entry which is preliminary data.</text>
</comment>
<feature type="binding site" evidence="6">
    <location>
        <position position="102"/>
    </location>
    <ligand>
        <name>Ca(2+)</name>
        <dbReference type="ChEBI" id="CHEBI:29108"/>
        <label>1</label>
    </ligand>
</feature>
<dbReference type="GO" id="GO:0034599">
    <property type="term" value="P:cellular response to oxidative stress"/>
    <property type="evidence" value="ECO:0007669"/>
    <property type="project" value="InterPro"/>
</dbReference>
<comment type="cofactor">
    <cofactor evidence="6 9">
        <name>Ca(2+)</name>
        <dbReference type="ChEBI" id="CHEBI:29108"/>
    </cofactor>
    <text evidence="6 9">Binds 2 calcium ions per subunit.</text>
</comment>
<feature type="binding site" description="axial binding residue" evidence="6">
    <location>
        <position position="213"/>
    </location>
    <ligand>
        <name>heme b</name>
        <dbReference type="ChEBI" id="CHEBI:60344"/>
    </ligand>
    <ligandPart>
        <name>Fe</name>
        <dbReference type="ChEBI" id="CHEBI:18248"/>
    </ligandPart>
</feature>
<feature type="binding site" evidence="6">
    <location>
        <position position="100"/>
    </location>
    <ligand>
        <name>Ca(2+)</name>
        <dbReference type="ChEBI" id="CHEBI:29108"/>
        <label>1</label>
    </ligand>
</feature>
<keyword evidence="6 9" id="KW-0106">Calcium</keyword>
<feature type="chain" id="PRO_5035964782" description="Peroxidase" evidence="9">
    <location>
        <begin position="20"/>
        <end position="327"/>
    </location>
</feature>
<accession>A0A8T9CCE6</accession>
<keyword evidence="4 9" id="KW-0560">Oxidoreductase</keyword>
<dbReference type="InterPro" id="IPR010255">
    <property type="entry name" value="Haem_peroxidase_sf"/>
</dbReference>
<dbReference type="AlphaFoldDB" id="A0A8T9CCE6"/>
<dbReference type="SMR" id="A0A8T9CCE6"/>
<dbReference type="InterPro" id="IPR002016">
    <property type="entry name" value="Haem_peroxidase"/>
</dbReference>
<dbReference type="PANTHER" id="PTHR31356">
    <property type="entry name" value="THYLAKOID LUMENAL 29 KDA PROTEIN, CHLOROPLASTIC-RELATED"/>
    <property type="match status" value="1"/>
</dbReference>
<keyword evidence="5" id="KW-0325">Glycoprotein</keyword>
<evidence type="ECO:0000313" key="12">
    <source>
        <dbReference type="Proteomes" id="UP000469558"/>
    </source>
</evidence>
<dbReference type="EC" id="1.11.1.-" evidence="9"/>
<keyword evidence="3 6" id="KW-0349">Heme</keyword>
<dbReference type="GO" id="GO:0042744">
    <property type="term" value="P:hydrogen peroxide catabolic process"/>
    <property type="evidence" value="ECO:0007669"/>
    <property type="project" value="TreeGrafter"/>
</dbReference>